<evidence type="ECO:0000256" key="2">
    <source>
        <dbReference type="ARBA" id="ARBA00023239"/>
    </source>
</evidence>
<organism evidence="5 6">
    <name type="scientific">Oceanibacterium hippocampi</name>
    <dbReference type="NCBI Taxonomy" id="745714"/>
    <lineage>
        <taxon>Bacteria</taxon>
        <taxon>Pseudomonadati</taxon>
        <taxon>Pseudomonadota</taxon>
        <taxon>Alphaproteobacteria</taxon>
        <taxon>Sneathiellales</taxon>
        <taxon>Sneathiellaceae</taxon>
        <taxon>Oceanibacterium</taxon>
    </lineage>
</organism>
<dbReference type="PANTHER" id="PTHR30502:SF4">
    <property type="entry name" value="5-KETO-4-DEOXY-D-GLUCARATE ALDOLASE"/>
    <property type="match status" value="1"/>
</dbReference>
<dbReference type="Pfam" id="PF03328">
    <property type="entry name" value="HpcH_HpaI"/>
    <property type="match status" value="1"/>
</dbReference>
<comment type="catalytic activity">
    <reaction evidence="3">
        <text>D-glyceraldehyde + pyruvate = 2-dehydro-3-deoxy-L-galactonate</text>
        <dbReference type="Rhea" id="RHEA:80055"/>
        <dbReference type="ChEBI" id="CHEBI:15361"/>
        <dbReference type="ChEBI" id="CHEBI:17378"/>
        <dbReference type="ChEBI" id="CHEBI:75545"/>
    </reaction>
</comment>
<proteinExistence type="predicted"/>
<keyword evidence="6" id="KW-1185">Reference proteome</keyword>
<accession>A0A1Y5RA09</accession>
<dbReference type="OrthoDB" id="9802624at2"/>
<evidence type="ECO:0000259" key="4">
    <source>
        <dbReference type="Pfam" id="PF03328"/>
    </source>
</evidence>
<evidence type="ECO:0000313" key="5">
    <source>
        <dbReference type="EMBL" id="SLN11465.1"/>
    </source>
</evidence>
<dbReference type="InterPro" id="IPR050251">
    <property type="entry name" value="HpcH-HpaI_aldolase"/>
</dbReference>
<name>A0A1Y5RA09_9PROT</name>
<dbReference type="InterPro" id="IPR040442">
    <property type="entry name" value="Pyrv_kinase-like_dom_sf"/>
</dbReference>
<evidence type="ECO:0000256" key="1">
    <source>
        <dbReference type="ARBA" id="ARBA00022723"/>
    </source>
</evidence>
<dbReference type="Gene3D" id="3.20.20.60">
    <property type="entry name" value="Phosphoenolpyruvate-binding domains"/>
    <property type="match status" value="1"/>
</dbReference>
<dbReference type="Proteomes" id="UP000193200">
    <property type="component" value="Unassembled WGS sequence"/>
</dbReference>
<dbReference type="GO" id="GO:0008672">
    <property type="term" value="F:2-dehydro-3-deoxyglucarate aldolase activity"/>
    <property type="evidence" value="ECO:0007669"/>
    <property type="project" value="UniProtKB-EC"/>
</dbReference>
<dbReference type="InterPro" id="IPR015813">
    <property type="entry name" value="Pyrv/PenolPyrv_kinase-like_dom"/>
</dbReference>
<reference evidence="5 6" key="1">
    <citation type="submission" date="2017-03" db="EMBL/GenBank/DDBJ databases">
        <authorList>
            <person name="Afonso C.L."/>
            <person name="Miller P.J."/>
            <person name="Scott M.A."/>
            <person name="Spackman E."/>
            <person name="Goraichik I."/>
            <person name="Dimitrov K.M."/>
            <person name="Suarez D.L."/>
            <person name="Swayne D.E."/>
        </authorList>
    </citation>
    <scope>NUCLEOTIDE SEQUENCE [LARGE SCALE GENOMIC DNA]</scope>
    <source>
        <strain evidence="5 6">CECT 7691</strain>
    </source>
</reference>
<dbReference type="InParanoid" id="A0A1Y5RA09"/>
<evidence type="ECO:0000313" key="6">
    <source>
        <dbReference type="Proteomes" id="UP000193200"/>
    </source>
</evidence>
<protein>
    <submittedName>
        <fullName evidence="5">5-keto-4-deoxy-D-glucarate aldolase</fullName>
        <ecNumber evidence="5">4.1.2.20</ecNumber>
    </submittedName>
</protein>
<dbReference type="PANTHER" id="PTHR30502">
    <property type="entry name" value="2-KETO-3-DEOXY-L-RHAMNONATE ALDOLASE"/>
    <property type="match status" value="1"/>
</dbReference>
<dbReference type="GO" id="GO:0005737">
    <property type="term" value="C:cytoplasm"/>
    <property type="evidence" value="ECO:0007669"/>
    <property type="project" value="TreeGrafter"/>
</dbReference>
<dbReference type="InterPro" id="IPR005000">
    <property type="entry name" value="Aldolase/citrate-lyase_domain"/>
</dbReference>
<dbReference type="EMBL" id="FWFR01000001">
    <property type="protein sequence ID" value="SLN11465.1"/>
    <property type="molecule type" value="Genomic_DNA"/>
</dbReference>
<dbReference type="SUPFAM" id="SSF51621">
    <property type="entry name" value="Phosphoenolpyruvate/pyruvate domain"/>
    <property type="match status" value="1"/>
</dbReference>
<dbReference type="RefSeq" id="WP_085881465.1">
    <property type="nucleotide sequence ID" value="NZ_FWFR01000001.1"/>
</dbReference>
<evidence type="ECO:0000256" key="3">
    <source>
        <dbReference type="ARBA" id="ARBA00045074"/>
    </source>
</evidence>
<sequence length="254" mass="27131">MANALNPFKDAIKAGRPQIGMWLSLVSPVATAVVRDAGLDWLLVDTEHAQNDPMEALLHYQILHGGPSTAVTRVAWNDPILIKRLMDVGYSTLLVPYVQNAEEAKAAVAATRFPPKGNRGVLLANGANAYGRDPDFLANMEARNCVLVQLESAEAVKNLEAIAAVDGVDGVFIGPSDLSANLGYINRHNDEAVQSVIADVAARAKKIGIPAGIMAYSLAEARRYLDLGFVFVSVSSELSALRNAVDNVVKELKG</sequence>
<dbReference type="AlphaFoldDB" id="A0A1Y5RA09"/>
<keyword evidence="2 5" id="KW-0456">Lyase</keyword>
<keyword evidence="1" id="KW-0479">Metal-binding</keyword>
<gene>
    <name evidence="5" type="primary">garL_1</name>
    <name evidence="5" type="ORF">OCH7691_00090</name>
</gene>
<dbReference type="GO" id="GO:0046872">
    <property type="term" value="F:metal ion binding"/>
    <property type="evidence" value="ECO:0007669"/>
    <property type="project" value="UniProtKB-KW"/>
</dbReference>
<dbReference type="EC" id="4.1.2.20" evidence="5"/>
<feature type="domain" description="HpcH/HpaI aldolase/citrate lyase" evidence="4">
    <location>
        <begin position="18"/>
        <end position="244"/>
    </location>
</feature>